<protein>
    <submittedName>
        <fullName evidence="2">Minor tail protein</fullName>
    </submittedName>
</protein>
<feature type="region of interest" description="Disordered" evidence="1">
    <location>
        <begin position="164"/>
        <end position="199"/>
    </location>
</feature>
<evidence type="ECO:0000313" key="2">
    <source>
        <dbReference type="EMBL" id="ASR85036.1"/>
    </source>
</evidence>
<name>A0A222ZJY5_9CAUD</name>
<evidence type="ECO:0000256" key="1">
    <source>
        <dbReference type="SAM" id="MobiDB-lite"/>
    </source>
</evidence>
<gene>
    <name evidence="2" type="primary">24</name>
    <name evidence="2" type="ORF">SEA_UNICORN_24</name>
</gene>
<dbReference type="EMBL" id="MF324908">
    <property type="protein sequence ID" value="ASR85036.1"/>
    <property type="molecule type" value="Genomic_DNA"/>
</dbReference>
<accession>A0A222ZJY5</accession>
<proteinExistence type="predicted"/>
<sequence>MAELPVRLTGDAVALFQTLLSATWMGIVGDGNTPGGMAATLEMVDGEAVITTDVLIGPKGDKGDPAPLVDLQWPPLESPTELVELQDELTAADKGKGWWIGTVVYVWTGSTFQMVRPGPAGPPGATPQITFEFETIPMSERGPGVKDEVIRSGTSLNPHIKVRALSPQGPVGPSTNITDAPDYDNSEPPTNGQSIVWDADRPRPDGGTGLWVPSDFVNKHPRLYSVPEAAFTPFTGPAQRQSILQYTVEAQDFAWTPYVTGHLKAFGLELDSDPLTIGCEVRLGNPTSGQLIGRGFGNIASWTNILPHYSTPSDSAVAVAPDNGVALVPAGQTAQINVNLYNDGLLGVYVFNRNGAQLTILVVPQGE</sequence>
<dbReference type="GeneID" id="60322634"/>
<dbReference type="RefSeq" id="YP_009951203.1">
    <property type="nucleotide sequence ID" value="NC_051599.1"/>
</dbReference>
<reference evidence="2 3" key="1">
    <citation type="submission" date="2017-06" db="EMBL/GenBank/DDBJ databases">
        <authorList>
            <person name="Barekzi N."/>
            <person name="Denby H.W."/>
            <person name="Murphy J.L."/>
            <person name="Richards S."/>
            <person name="Womack F.R."/>
            <person name="Stoner T.H."/>
            <person name="Garlena R.A."/>
            <person name="Russell D.A."/>
            <person name="Pope W.H."/>
            <person name="Jacobs-Sera D."/>
            <person name="Hatfull G.F."/>
        </authorList>
    </citation>
    <scope>NUCLEOTIDE SEQUENCE [LARGE SCALE GENOMIC DNA]</scope>
</reference>
<organism evidence="2 3">
    <name type="scientific">Mycobacterium phage Unicorn</name>
    <dbReference type="NCBI Taxonomy" id="2015825"/>
    <lineage>
        <taxon>Viruses</taxon>
        <taxon>Duplodnaviria</taxon>
        <taxon>Heunggongvirae</taxon>
        <taxon>Uroviricota</taxon>
        <taxon>Caudoviricetes</taxon>
        <taxon>Weiservirinae</taxon>
        <taxon>Unicornvirus</taxon>
        <taxon>Unicornvirus unicorn</taxon>
    </lineage>
</organism>
<dbReference type="Proteomes" id="UP000224528">
    <property type="component" value="Segment"/>
</dbReference>
<dbReference type="KEGG" id="vg:60322634"/>
<evidence type="ECO:0000313" key="3">
    <source>
        <dbReference type="Proteomes" id="UP000224528"/>
    </source>
</evidence>
<keyword evidence="3" id="KW-1185">Reference proteome</keyword>